<dbReference type="PANTHER" id="PTHR15032:SF4">
    <property type="entry name" value="N-ACYL-PHOSPHATIDYLETHANOLAMINE-HYDROLYZING PHOSPHOLIPASE D"/>
    <property type="match status" value="1"/>
</dbReference>
<name>A0A0C2VYZ3_9BACL</name>
<dbReference type="PATRIC" id="fig|889306.3.peg.1085"/>
<dbReference type="Proteomes" id="UP000031938">
    <property type="component" value="Unassembled WGS sequence"/>
</dbReference>
<dbReference type="RefSeq" id="WP_041086849.1">
    <property type="nucleotide sequence ID" value="NZ_JXRP01000009.1"/>
</dbReference>
<dbReference type="InterPro" id="IPR036866">
    <property type="entry name" value="RibonucZ/Hydroxyglut_hydro"/>
</dbReference>
<dbReference type="SUPFAM" id="SSF56281">
    <property type="entry name" value="Metallo-hydrolase/oxidoreductase"/>
    <property type="match status" value="1"/>
</dbReference>
<reference evidence="1 2" key="1">
    <citation type="submission" date="2015-01" db="EMBL/GenBank/DDBJ databases">
        <title>Genome sequencing of Jeotgalibacillus soli.</title>
        <authorList>
            <person name="Goh K.M."/>
            <person name="Chan K.-G."/>
            <person name="Yaakop A.S."/>
            <person name="Ee R."/>
            <person name="Gan H.M."/>
            <person name="Chan C.S."/>
        </authorList>
    </citation>
    <scope>NUCLEOTIDE SEQUENCE [LARGE SCALE GENOMIC DNA]</scope>
    <source>
        <strain evidence="1 2">P9</strain>
    </source>
</reference>
<dbReference type="STRING" id="889306.KP78_10790"/>
<evidence type="ECO:0000313" key="2">
    <source>
        <dbReference type="Proteomes" id="UP000031938"/>
    </source>
</evidence>
<dbReference type="EMBL" id="JXRP01000009">
    <property type="protein sequence ID" value="KIL49611.1"/>
    <property type="molecule type" value="Genomic_DNA"/>
</dbReference>
<protein>
    <recommendedName>
        <fullName evidence="3">Metallo-beta-lactamase domain-containing protein</fullName>
    </recommendedName>
</protein>
<evidence type="ECO:0008006" key="3">
    <source>
        <dbReference type="Google" id="ProtNLM"/>
    </source>
</evidence>
<dbReference type="Pfam" id="PF13483">
    <property type="entry name" value="Lactamase_B_3"/>
    <property type="match status" value="1"/>
</dbReference>
<dbReference type="OrthoDB" id="9805728at2"/>
<dbReference type="PANTHER" id="PTHR15032">
    <property type="entry name" value="N-ACYL-PHOSPHATIDYLETHANOLAMINE-HYDROLYZING PHOSPHOLIPASE D"/>
    <property type="match status" value="1"/>
</dbReference>
<evidence type="ECO:0000313" key="1">
    <source>
        <dbReference type="EMBL" id="KIL49611.1"/>
    </source>
</evidence>
<dbReference type="AlphaFoldDB" id="A0A0C2VYZ3"/>
<comment type="caution">
    <text evidence="1">The sequence shown here is derived from an EMBL/GenBank/DDBJ whole genome shotgun (WGS) entry which is preliminary data.</text>
</comment>
<organism evidence="1 2">
    <name type="scientific">Jeotgalibacillus soli</name>
    <dbReference type="NCBI Taxonomy" id="889306"/>
    <lineage>
        <taxon>Bacteria</taxon>
        <taxon>Bacillati</taxon>
        <taxon>Bacillota</taxon>
        <taxon>Bacilli</taxon>
        <taxon>Bacillales</taxon>
        <taxon>Caryophanaceae</taxon>
        <taxon>Jeotgalibacillus</taxon>
    </lineage>
</organism>
<sequence length="302" mass="34040">MKGIISLLKAIAWLSGGILLAAAAHYSSHVIKRKQQELEPVHKPKPHEWSEEDITFSWLGQSTVLMNLNGVRIITDPNLSKSTHEQRDGSIINIRPVLSEKEIGDLDLILLSHGYIPELDSALLNKLAGPSTTIITVENASRLLDEIKDSEIKELSIREKHQLRDDLTVTGVKVEHREGPFPWDERFGYCGFLVRKGKKRVWYAGDSAYVSSYKQLRFLGKKEVAVIPIGGSGFVHCTPEEAWAIFSDSGAARLFPILFDHPSLSHRESEELLERLYIAAGEKRDRIIRLEPGETYRLTDHS</sequence>
<dbReference type="GO" id="GO:0005737">
    <property type="term" value="C:cytoplasm"/>
    <property type="evidence" value="ECO:0007669"/>
    <property type="project" value="TreeGrafter"/>
</dbReference>
<dbReference type="Gene3D" id="3.60.15.10">
    <property type="entry name" value="Ribonuclease Z/Hydroxyacylglutathione hydrolase-like"/>
    <property type="match status" value="1"/>
</dbReference>
<accession>A0A0C2VYZ3</accession>
<proteinExistence type="predicted"/>
<keyword evidence="2" id="KW-1185">Reference proteome</keyword>
<gene>
    <name evidence="1" type="ORF">KP78_10790</name>
</gene>